<evidence type="ECO:0000313" key="4">
    <source>
        <dbReference type="Proteomes" id="UP000694844"/>
    </source>
</evidence>
<sequence>MAASDAQSMSSEAILLQDFVEMFKLPKISKVVGGKGLSGAPFSAGDSLMLRTLAVESVGLRFYDADAGSKREVRVPVDNSFKFHVVQDYNSATPKVYHTVGDVLTDCPTVFKANTEVSTKNGRTLQSGSVLNFIRKTRSLTDRCVFLECRDSAGTHHLLPLTSRGDFTIVHDPYSYTLKEIISLGAVERTLRLSNENKKFAVVNDGSEHVGNDFARHLPLYDNVQNKDAALSRITGLPLTFKGNIYMQRPELFLLSSPANDTDVRWKIALDSNLLFTVPEEENSVEYQEPIKPDLVLKEFVQEFEQDFPVIARLGSCEELQNKFKEYLSENMEVLVHRVDKVEKILCNISGDKFCVSDRVKGRLRKSLTRFKSLSELVSLDLKQEDVAIKMMEDIASDVPEHFSLKAGDVIVFKNFNVSTVNIKVGKKSYEKCQVILCEKVLEDETKQKLQLPLDLEADFIQLPRPGEESGFDINVVLSKSINLPLTVDFIPTTNSEACLLPTDCEITIENVVFDSLVVISPLPHRDNRESGISARLKFCLLLPLRSDITLRLEEKLQFPSNYFIFPRRHKWIEELEVERLSEGDYGYMTKYNDGAYEDYAFRQTFSECSINEYATMQSDKNPKKKSRKWRKKNRSVTELELEKIDLQKVASSPGRLTTGSESDLTQHATKTDTHADDENIYETFDPGKRRKDRRRSDSSLRSRIKRRVSKIF</sequence>
<evidence type="ECO:0000256" key="1">
    <source>
        <dbReference type="ARBA" id="ARBA00006414"/>
    </source>
</evidence>
<gene>
    <name evidence="5" type="primary">LOC111122096</name>
</gene>
<dbReference type="GO" id="GO:0005634">
    <property type="term" value="C:nucleus"/>
    <property type="evidence" value="ECO:0007669"/>
    <property type="project" value="TreeGrafter"/>
</dbReference>
<accession>A0A8B8CU77</accession>
<feature type="compositionally biased region" description="Polar residues" evidence="2">
    <location>
        <begin position="655"/>
        <end position="669"/>
    </location>
</feature>
<organism evidence="4 5">
    <name type="scientific">Crassostrea virginica</name>
    <name type="common">Eastern oyster</name>
    <dbReference type="NCBI Taxonomy" id="6565"/>
    <lineage>
        <taxon>Eukaryota</taxon>
        <taxon>Metazoa</taxon>
        <taxon>Spiralia</taxon>
        <taxon>Lophotrochozoa</taxon>
        <taxon>Mollusca</taxon>
        <taxon>Bivalvia</taxon>
        <taxon>Autobranchia</taxon>
        <taxon>Pteriomorphia</taxon>
        <taxon>Ostreida</taxon>
        <taxon>Ostreoidea</taxon>
        <taxon>Ostreidae</taxon>
        <taxon>Crassostrea</taxon>
    </lineage>
</organism>
<reference evidence="5" key="1">
    <citation type="submission" date="2025-08" db="UniProtKB">
        <authorList>
            <consortium name="RefSeq"/>
        </authorList>
    </citation>
    <scope>IDENTIFICATION</scope>
    <source>
        <tissue evidence="5">Whole sample</tissue>
    </source>
</reference>
<evidence type="ECO:0000313" key="5">
    <source>
        <dbReference type="RefSeq" id="XP_022319363.1"/>
    </source>
</evidence>
<feature type="domain" description="CABIT" evidence="3">
    <location>
        <begin position="25"/>
        <end position="194"/>
    </location>
</feature>
<evidence type="ECO:0000256" key="2">
    <source>
        <dbReference type="SAM" id="MobiDB-lite"/>
    </source>
</evidence>
<protein>
    <submittedName>
        <fullName evidence="5">Uncharacterized protein LOC111122096</fullName>
    </submittedName>
</protein>
<keyword evidence="4" id="KW-1185">Reference proteome</keyword>
<feature type="domain" description="CABIT" evidence="3">
    <location>
        <begin position="308"/>
        <end position="535"/>
    </location>
</feature>
<proteinExistence type="inferred from homology"/>
<dbReference type="PANTHER" id="PTHR15215:SF0">
    <property type="match status" value="1"/>
</dbReference>
<dbReference type="OrthoDB" id="9879477at2759"/>
<dbReference type="GO" id="GO:0005737">
    <property type="term" value="C:cytoplasm"/>
    <property type="evidence" value="ECO:0007669"/>
    <property type="project" value="TreeGrafter"/>
</dbReference>
<dbReference type="GeneID" id="111122096"/>
<dbReference type="GO" id="GO:0050852">
    <property type="term" value="P:T cell receptor signaling pathway"/>
    <property type="evidence" value="ECO:0007669"/>
    <property type="project" value="TreeGrafter"/>
</dbReference>
<dbReference type="KEGG" id="cvn:111122096"/>
<dbReference type="AlphaFoldDB" id="A0A8B8CU77"/>
<feature type="region of interest" description="Disordered" evidence="2">
    <location>
        <begin position="651"/>
        <end position="703"/>
    </location>
</feature>
<comment type="similarity">
    <text evidence="1">Belongs to the themis family.</text>
</comment>
<dbReference type="RefSeq" id="XP_022319363.1">
    <property type="nucleotide sequence ID" value="XM_022463655.1"/>
</dbReference>
<evidence type="ECO:0000259" key="3">
    <source>
        <dbReference type="Pfam" id="PF12736"/>
    </source>
</evidence>
<dbReference type="PANTHER" id="PTHR15215">
    <property type="entry name" value="CABIT DOMAIN-CONTAINING PROTEIN"/>
    <property type="match status" value="1"/>
</dbReference>
<dbReference type="InterPro" id="IPR039671">
    <property type="entry name" value="THEMIS"/>
</dbReference>
<name>A0A8B8CU77_CRAVI</name>
<dbReference type="Proteomes" id="UP000694844">
    <property type="component" value="Chromosome 2"/>
</dbReference>
<dbReference type="Pfam" id="PF12736">
    <property type="entry name" value="CABIT"/>
    <property type="match status" value="2"/>
</dbReference>
<dbReference type="InterPro" id="IPR025946">
    <property type="entry name" value="CABIT_dom"/>
</dbReference>